<name>E8T3P5_THEA1</name>
<dbReference type="InterPro" id="IPR014997">
    <property type="entry name" value="DUF1847"/>
</dbReference>
<evidence type="ECO:0008006" key="3">
    <source>
        <dbReference type="Google" id="ProtNLM"/>
    </source>
</evidence>
<dbReference type="STRING" id="648996.Theam_1339"/>
<dbReference type="HOGENOM" id="CLU_091350_1_0_0"/>
<dbReference type="EMBL" id="CP002444">
    <property type="protein sequence ID" value="ADU97302.1"/>
    <property type="molecule type" value="Genomic_DNA"/>
</dbReference>
<evidence type="ECO:0000313" key="1">
    <source>
        <dbReference type="EMBL" id="ADU97302.1"/>
    </source>
</evidence>
<sequence length="191" mass="21148">MKCHNCNSPDCYRGGKVCAPGGEELLRSLTPAEEQMLKVASDVEREFYCKLTRVEELIEFSRRMGFKKIGVAFCIGLFEETRVLVEYLEKAGFSVFSAACKVGAVDKSLLKIEKMRPDSLEATCNPVLQAQALNRAGTELNVIVGLCIGHDIIFQNHSKAPTTTLIVKDRVLAHNPAGAIYSNYYKRRLGG</sequence>
<keyword evidence="2" id="KW-1185">Reference proteome</keyword>
<protein>
    <recommendedName>
        <fullName evidence="3">Metal-binding protein</fullName>
    </recommendedName>
</protein>
<reference evidence="1" key="1">
    <citation type="submission" date="2011-01" db="EMBL/GenBank/DDBJ databases">
        <title>Complete sequence of chromosome of Thermovibrio ammonificans HB-1.</title>
        <authorList>
            <consortium name="US DOE Joint Genome Institute"/>
            <person name="Lucas S."/>
            <person name="Copeland A."/>
            <person name="Lapidus A."/>
            <person name="Cheng J.-F."/>
            <person name="Goodwin L."/>
            <person name="Pitluck S."/>
            <person name="Davenport K."/>
            <person name="Detter J.C."/>
            <person name="Han C."/>
            <person name="Tapia R."/>
            <person name="Land M."/>
            <person name="Hauser L."/>
            <person name="Kyrpides N."/>
            <person name="Ivanova N."/>
            <person name="Ovchinnikova G."/>
            <person name="Vetriani C."/>
            <person name="Woyke T."/>
        </authorList>
    </citation>
    <scope>NUCLEOTIDE SEQUENCE [LARGE SCALE GENOMIC DNA]</scope>
    <source>
        <strain evidence="1">HB-1</strain>
    </source>
</reference>
<accession>E8T3P5</accession>
<dbReference type="OrthoDB" id="9795204at2"/>
<dbReference type="AlphaFoldDB" id="E8T3P5"/>
<proteinExistence type="predicted"/>
<dbReference type="KEGG" id="tam:Theam_1339"/>
<dbReference type="RefSeq" id="WP_013538088.1">
    <property type="nucleotide sequence ID" value="NC_014926.1"/>
</dbReference>
<dbReference type="eggNOG" id="COG4887">
    <property type="taxonomic scope" value="Bacteria"/>
</dbReference>
<dbReference type="Proteomes" id="UP000006362">
    <property type="component" value="Chromosome"/>
</dbReference>
<dbReference type="Pfam" id="PF08901">
    <property type="entry name" value="DUF1847"/>
    <property type="match status" value="1"/>
</dbReference>
<evidence type="ECO:0000313" key="2">
    <source>
        <dbReference type="Proteomes" id="UP000006362"/>
    </source>
</evidence>
<gene>
    <name evidence="1" type="ordered locus">Theam_1339</name>
</gene>
<organism evidence="1 2">
    <name type="scientific">Thermovibrio ammonificans (strain DSM 15698 / JCM 12110 / HB-1)</name>
    <dbReference type="NCBI Taxonomy" id="648996"/>
    <lineage>
        <taxon>Bacteria</taxon>
        <taxon>Pseudomonadati</taxon>
        <taxon>Aquificota</taxon>
        <taxon>Aquificia</taxon>
        <taxon>Desulfurobacteriales</taxon>
        <taxon>Desulfurobacteriaceae</taxon>
        <taxon>Thermovibrio</taxon>
    </lineage>
</organism>